<feature type="transmembrane region" description="Helical" evidence="1">
    <location>
        <begin position="79"/>
        <end position="105"/>
    </location>
</feature>
<dbReference type="AlphaFoldDB" id="A0A3M7QYF6"/>
<keyword evidence="3" id="KW-1185">Reference proteome</keyword>
<keyword evidence="1" id="KW-0472">Membrane</keyword>
<sequence length="129" mass="14330">MYSRPLKLGKLNQKFTLVLKHLCNKYVALHFEQYGAYAFVFSDPLPPFCTKLEDDLHICRANDTPKDSSFHISRPPYGVGVLIGAVIFIPSISCTIPAALSMALINSLTKELMVFSPLSFFSNASSKNI</sequence>
<proteinExistence type="predicted"/>
<keyword evidence="1" id="KW-0812">Transmembrane</keyword>
<protein>
    <submittedName>
        <fullName evidence="2">Uncharacterized protein</fullName>
    </submittedName>
</protein>
<evidence type="ECO:0000313" key="3">
    <source>
        <dbReference type="Proteomes" id="UP000276133"/>
    </source>
</evidence>
<accession>A0A3M7QYF6</accession>
<evidence type="ECO:0000256" key="1">
    <source>
        <dbReference type="SAM" id="Phobius"/>
    </source>
</evidence>
<reference evidence="2 3" key="1">
    <citation type="journal article" date="2018" name="Sci. Rep.">
        <title>Genomic signatures of local adaptation to the degree of environmental predictability in rotifers.</title>
        <authorList>
            <person name="Franch-Gras L."/>
            <person name="Hahn C."/>
            <person name="Garcia-Roger E.M."/>
            <person name="Carmona M.J."/>
            <person name="Serra M."/>
            <person name="Gomez A."/>
        </authorList>
    </citation>
    <scope>NUCLEOTIDE SEQUENCE [LARGE SCALE GENOMIC DNA]</scope>
    <source>
        <strain evidence="2">HYR1</strain>
    </source>
</reference>
<gene>
    <name evidence="2" type="ORF">BpHYR1_054616</name>
</gene>
<comment type="caution">
    <text evidence="2">The sequence shown here is derived from an EMBL/GenBank/DDBJ whole genome shotgun (WGS) entry which is preliminary data.</text>
</comment>
<evidence type="ECO:0000313" key="2">
    <source>
        <dbReference type="EMBL" id="RNA16392.1"/>
    </source>
</evidence>
<dbReference type="Proteomes" id="UP000276133">
    <property type="component" value="Unassembled WGS sequence"/>
</dbReference>
<keyword evidence="1" id="KW-1133">Transmembrane helix</keyword>
<organism evidence="2 3">
    <name type="scientific">Brachionus plicatilis</name>
    <name type="common">Marine rotifer</name>
    <name type="synonym">Brachionus muelleri</name>
    <dbReference type="NCBI Taxonomy" id="10195"/>
    <lineage>
        <taxon>Eukaryota</taxon>
        <taxon>Metazoa</taxon>
        <taxon>Spiralia</taxon>
        <taxon>Gnathifera</taxon>
        <taxon>Rotifera</taxon>
        <taxon>Eurotatoria</taxon>
        <taxon>Monogononta</taxon>
        <taxon>Pseudotrocha</taxon>
        <taxon>Ploima</taxon>
        <taxon>Brachionidae</taxon>
        <taxon>Brachionus</taxon>
    </lineage>
</organism>
<dbReference type="EMBL" id="REGN01004715">
    <property type="protein sequence ID" value="RNA16392.1"/>
    <property type="molecule type" value="Genomic_DNA"/>
</dbReference>
<name>A0A3M7QYF6_BRAPC</name>